<dbReference type="SUPFAM" id="SSF52091">
    <property type="entry name" value="SpoIIaa-like"/>
    <property type="match status" value="1"/>
</dbReference>
<dbReference type="InterPro" id="IPR036513">
    <property type="entry name" value="STAS_dom_sf"/>
</dbReference>
<keyword evidence="6 9" id="KW-0472">Membrane</keyword>
<dbReference type="Proteomes" id="UP000053257">
    <property type="component" value="Unassembled WGS sequence"/>
</dbReference>
<dbReference type="OrthoDB" id="288203at2759"/>
<evidence type="ECO:0000256" key="9">
    <source>
        <dbReference type="SAM" id="Phobius"/>
    </source>
</evidence>
<evidence type="ECO:0000256" key="8">
    <source>
        <dbReference type="SAM" id="MobiDB-lite"/>
    </source>
</evidence>
<feature type="transmembrane region" description="Helical" evidence="9">
    <location>
        <begin position="315"/>
        <end position="332"/>
    </location>
</feature>
<dbReference type="PROSITE" id="PS50801">
    <property type="entry name" value="STAS"/>
    <property type="match status" value="1"/>
</dbReference>
<evidence type="ECO:0000256" key="7">
    <source>
        <dbReference type="ARBA" id="ARBA00054315"/>
    </source>
</evidence>
<dbReference type="GO" id="GO:0016020">
    <property type="term" value="C:membrane"/>
    <property type="evidence" value="ECO:0007669"/>
    <property type="project" value="UniProtKB-SubCell"/>
</dbReference>
<feature type="compositionally biased region" description="Basic and acidic residues" evidence="8">
    <location>
        <begin position="563"/>
        <end position="575"/>
    </location>
</feature>
<evidence type="ECO:0000256" key="3">
    <source>
        <dbReference type="ARBA" id="ARBA00022448"/>
    </source>
</evidence>
<comment type="similarity">
    <text evidence="2">Belongs to the SLC26A/SulP transporter (TC 2.A.53) family.</text>
</comment>
<keyword evidence="5 9" id="KW-1133">Transmembrane helix</keyword>
<feature type="region of interest" description="Disordered" evidence="8">
    <location>
        <begin position="695"/>
        <end position="721"/>
    </location>
</feature>
<dbReference type="CDD" id="cd07042">
    <property type="entry name" value="STAS_SulP_like_sulfate_transporter"/>
    <property type="match status" value="1"/>
</dbReference>
<dbReference type="PROSITE" id="PS01130">
    <property type="entry name" value="SLC26A"/>
    <property type="match status" value="1"/>
</dbReference>
<feature type="transmembrane region" description="Helical" evidence="9">
    <location>
        <begin position="227"/>
        <end position="244"/>
    </location>
</feature>
<sequence length="787" mass="85190">MATRVKNFGKRVIHYPEDPVPVVAPRDWAKGAFANPLQKAITYVASLFPILGWIHRYNLGWAYGDAIAGLTVGIVAIPQSMSYAQIATLPPEYGLYSSFVGVLVYCFFATSKDVSIGPVAVMSLTVSQIIKHVKAAHPGEWEGPQIATTVAFICGFIVLGIGLLRLGWLVEFIPAPAVSGFMTGSAINIVSGQVPGLMGLSGFDTRAATYKVIIQTLKHLPKTKLDAAFGLTGLVTLYIVRFACQWLSSRYPRRARLFFFVGVFRNAFVIIVLTFASWLYTRHRRSASGSYPIKILQNVPRGFQHMGQPDIDPKLVSALAGELPIATIILFLEHIAISKSFGRVNGYKINPNQELIAIGVTNTIGTLFGAYPATGSFSRSALQSKSGVRTPAAGLFSAVVVIVALYGITPAFFWIPSAALSAVIIHAVADLVASPSQVYSFWRVSPIEFVIWTVAVVVTIFATIEDGIYVSVAASLVLLLVRIARPRGKFLGKLTVHHDADSREVFVPMHPSGDGLINPHLKVYPPAPGVVVYRFEESFLYPNSSLANDALVDYIKKQTRRGRDMGDVRASDRPWNDPGSRVSTTENAAKPLLRAVVLDFSAVSHIDTTGVQALVDTRNEVERWTDCPVEFHFASILSPWTRRSLVAAGFGTAGAPSGHSGIRHEIAPVTRFHDGFISDPQHTEGDAAAAAKHAGAAAHVEHDPESIVETPASARSSSEATCRSTESTVEGRAHLVPTITPFFHFDLIAAVRAAEKTVVGRDHTTYPTFDDSDTKDSDTKDTADIVA</sequence>
<feature type="region of interest" description="Disordered" evidence="8">
    <location>
        <begin position="763"/>
        <end position="787"/>
    </location>
</feature>
<feature type="compositionally biased region" description="Basic and acidic residues" evidence="8">
    <location>
        <begin position="772"/>
        <end position="787"/>
    </location>
</feature>
<reference evidence="11 12" key="1">
    <citation type="journal article" date="2014" name="PLoS Genet.">
        <title>Analysis of the Phlebiopsis gigantea genome, transcriptome and secretome provides insight into its pioneer colonization strategies of wood.</title>
        <authorList>
            <person name="Hori C."/>
            <person name="Ishida T."/>
            <person name="Igarashi K."/>
            <person name="Samejima M."/>
            <person name="Suzuki H."/>
            <person name="Master E."/>
            <person name="Ferreira P."/>
            <person name="Ruiz-Duenas F.J."/>
            <person name="Held B."/>
            <person name="Canessa P."/>
            <person name="Larrondo L.F."/>
            <person name="Schmoll M."/>
            <person name="Druzhinina I.S."/>
            <person name="Kubicek C.P."/>
            <person name="Gaskell J.A."/>
            <person name="Kersten P."/>
            <person name="St John F."/>
            <person name="Glasner J."/>
            <person name="Sabat G."/>
            <person name="Splinter BonDurant S."/>
            <person name="Syed K."/>
            <person name="Yadav J."/>
            <person name="Mgbeahuruike A.C."/>
            <person name="Kovalchuk A."/>
            <person name="Asiegbu F.O."/>
            <person name="Lackner G."/>
            <person name="Hoffmeister D."/>
            <person name="Rencoret J."/>
            <person name="Gutierrez A."/>
            <person name="Sun H."/>
            <person name="Lindquist E."/>
            <person name="Barry K."/>
            <person name="Riley R."/>
            <person name="Grigoriev I.V."/>
            <person name="Henrissat B."/>
            <person name="Kues U."/>
            <person name="Berka R.M."/>
            <person name="Martinez A.T."/>
            <person name="Covert S.F."/>
            <person name="Blanchette R.A."/>
            <person name="Cullen D."/>
        </authorList>
    </citation>
    <scope>NUCLEOTIDE SEQUENCE [LARGE SCALE GENOMIC DNA]</scope>
    <source>
        <strain evidence="11 12">11061_1 CR5-6</strain>
    </source>
</reference>
<evidence type="ECO:0000313" key="12">
    <source>
        <dbReference type="Proteomes" id="UP000053257"/>
    </source>
</evidence>
<dbReference type="FunFam" id="3.30.750.24:FF:000046">
    <property type="entry name" value="Solute carrier family 26 (Sodium-independent sulfate anion transporter), member 11"/>
    <property type="match status" value="1"/>
</dbReference>
<dbReference type="NCBIfam" id="TIGR00815">
    <property type="entry name" value="sulP"/>
    <property type="match status" value="1"/>
</dbReference>
<accession>A0A0C3S445</accession>
<dbReference type="HOGENOM" id="CLU_003182_8_0_1"/>
<feature type="transmembrane region" description="Helical" evidence="9">
    <location>
        <begin position="256"/>
        <end position="280"/>
    </location>
</feature>
<evidence type="ECO:0000313" key="11">
    <source>
        <dbReference type="EMBL" id="KIP04782.1"/>
    </source>
</evidence>
<feature type="transmembrane region" description="Helical" evidence="9">
    <location>
        <begin position="146"/>
        <end position="168"/>
    </location>
</feature>
<dbReference type="InterPro" id="IPR018045">
    <property type="entry name" value="S04_transporter_CS"/>
</dbReference>
<dbReference type="InterPro" id="IPR001902">
    <property type="entry name" value="SLC26A/SulP_fam"/>
</dbReference>
<evidence type="ECO:0000256" key="5">
    <source>
        <dbReference type="ARBA" id="ARBA00022989"/>
    </source>
</evidence>
<proteinExistence type="inferred from homology"/>
<protein>
    <recommendedName>
        <fullName evidence="10">STAS domain-containing protein</fullName>
    </recommendedName>
</protein>
<dbReference type="InterPro" id="IPR002645">
    <property type="entry name" value="STAS_dom"/>
</dbReference>
<feature type="transmembrane region" description="Helical" evidence="9">
    <location>
        <begin position="388"/>
        <end position="408"/>
    </location>
</feature>
<evidence type="ECO:0000256" key="1">
    <source>
        <dbReference type="ARBA" id="ARBA00004141"/>
    </source>
</evidence>
<feature type="transmembrane region" description="Helical" evidence="9">
    <location>
        <begin position="440"/>
        <end position="462"/>
    </location>
</feature>
<dbReference type="GO" id="GO:0008271">
    <property type="term" value="F:secondary active sulfate transmembrane transporter activity"/>
    <property type="evidence" value="ECO:0007669"/>
    <property type="project" value="InterPro"/>
</dbReference>
<evidence type="ECO:0000256" key="4">
    <source>
        <dbReference type="ARBA" id="ARBA00022692"/>
    </source>
</evidence>
<evidence type="ECO:0000256" key="6">
    <source>
        <dbReference type="ARBA" id="ARBA00023136"/>
    </source>
</evidence>
<feature type="region of interest" description="Disordered" evidence="8">
    <location>
        <begin position="563"/>
        <end position="584"/>
    </location>
</feature>
<keyword evidence="12" id="KW-1185">Reference proteome</keyword>
<feature type="transmembrane region" description="Helical" evidence="9">
    <location>
        <begin position="468"/>
        <end position="484"/>
    </location>
</feature>
<dbReference type="Pfam" id="PF00916">
    <property type="entry name" value="Sulfate_transp"/>
    <property type="match status" value="1"/>
</dbReference>
<comment type="function">
    <text evidence="7">High affinity uptake of sulfate into the cell.</text>
</comment>
<evidence type="ECO:0000259" key="10">
    <source>
        <dbReference type="PROSITE" id="PS50801"/>
    </source>
</evidence>
<dbReference type="Pfam" id="PF01740">
    <property type="entry name" value="STAS"/>
    <property type="match status" value="1"/>
</dbReference>
<keyword evidence="3" id="KW-0813">Transport</keyword>
<dbReference type="EMBL" id="KN840562">
    <property type="protein sequence ID" value="KIP04782.1"/>
    <property type="molecule type" value="Genomic_DNA"/>
</dbReference>
<evidence type="ECO:0000256" key="2">
    <source>
        <dbReference type="ARBA" id="ARBA00008692"/>
    </source>
</evidence>
<feature type="transmembrane region" description="Helical" evidence="9">
    <location>
        <begin position="61"/>
        <end position="81"/>
    </location>
</feature>
<comment type="subcellular location">
    <subcellularLocation>
        <location evidence="1">Membrane</location>
        <topology evidence="1">Multi-pass membrane protein</topology>
    </subcellularLocation>
</comment>
<dbReference type="InterPro" id="IPR011547">
    <property type="entry name" value="SLC26A/SulP_dom"/>
</dbReference>
<dbReference type="PANTHER" id="PTHR11814">
    <property type="entry name" value="SULFATE TRANSPORTER"/>
    <property type="match status" value="1"/>
</dbReference>
<dbReference type="AlphaFoldDB" id="A0A0C3S445"/>
<dbReference type="Gene3D" id="3.30.750.24">
    <property type="entry name" value="STAS domain"/>
    <property type="match status" value="1"/>
</dbReference>
<dbReference type="GO" id="GO:1902434">
    <property type="term" value="P:sulfate import across plasma membrane"/>
    <property type="evidence" value="ECO:0007669"/>
    <property type="project" value="UniProtKB-ARBA"/>
</dbReference>
<keyword evidence="4 9" id="KW-0812">Transmembrane</keyword>
<organism evidence="11 12">
    <name type="scientific">Phlebiopsis gigantea (strain 11061_1 CR5-6)</name>
    <name type="common">White-rot fungus</name>
    <name type="synonym">Peniophora gigantea</name>
    <dbReference type="NCBI Taxonomy" id="745531"/>
    <lineage>
        <taxon>Eukaryota</taxon>
        <taxon>Fungi</taxon>
        <taxon>Dikarya</taxon>
        <taxon>Basidiomycota</taxon>
        <taxon>Agaricomycotina</taxon>
        <taxon>Agaricomycetes</taxon>
        <taxon>Polyporales</taxon>
        <taxon>Phanerochaetaceae</taxon>
        <taxon>Phlebiopsis</taxon>
    </lineage>
</organism>
<gene>
    <name evidence="11" type="ORF">PHLGIDRAFT_180093</name>
</gene>
<name>A0A0C3S445_PHLG1</name>
<dbReference type="STRING" id="745531.A0A0C3S445"/>
<feature type="domain" description="STAS" evidence="10">
    <location>
        <begin position="528"/>
        <end position="650"/>
    </location>
</feature>